<accession>X0YEI7</accession>
<proteinExistence type="predicted"/>
<feature type="non-terminal residue" evidence="1">
    <location>
        <position position="34"/>
    </location>
</feature>
<dbReference type="EMBL" id="BARS01050146">
    <property type="protein sequence ID" value="GAG45652.1"/>
    <property type="molecule type" value="Genomic_DNA"/>
</dbReference>
<gene>
    <name evidence="1" type="ORF">S01H1_74910</name>
</gene>
<reference evidence="1" key="1">
    <citation type="journal article" date="2014" name="Front. Microbiol.">
        <title>High frequency of phylogenetically diverse reductive dehalogenase-homologous genes in deep subseafloor sedimentary metagenomes.</title>
        <authorList>
            <person name="Kawai M."/>
            <person name="Futagami T."/>
            <person name="Toyoda A."/>
            <person name="Takaki Y."/>
            <person name="Nishi S."/>
            <person name="Hori S."/>
            <person name="Arai W."/>
            <person name="Tsubouchi T."/>
            <person name="Morono Y."/>
            <person name="Uchiyama I."/>
            <person name="Ito T."/>
            <person name="Fujiyama A."/>
            <person name="Inagaki F."/>
            <person name="Takami H."/>
        </authorList>
    </citation>
    <scope>NUCLEOTIDE SEQUENCE</scope>
    <source>
        <strain evidence="1">Expedition CK06-06</strain>
    </source>
</reference>
<evidence type="ECO:0000313" key="1">
    <source>
        <dbReference type="EMBL" id="GAG45652.1"/>
    </source>
</evidence>
<protein>
    <submittedName>
        <fullName evidence="1">Uncharacterized protein</fullName>
    </submittedName>
</protein>
<comment type="caution">
    <text evidence="1">The sequence shown here is derived from an EMBL/GenBank/DDBJ whole genome shotgun (WGS) entry which is preliminary data.</text>
</comment>
<sequence>MKRVLVVAALALLLVSVIGLGLTKTDYRVYFVNT</sequence>
<name>X0YEI7_9ZZZZ</name>
<dbReference type="AlphaFoldDB" id="X0YEI7"/>
<organism evidence="1">
    <name type="scientific">marine sediment metagenome</name>
    <dbReference type="NCBI Taxonomy" id="412755"/>
    <lineage>
        <taxon>unclassified sequences</taxon>
        <taxon>metagenomes</taxon>
        <taxon>ecological metagenomes</taxon>
    </lineage>
</organism>